<protein>
    <submittedName>
        <fullName evidence="5">TauD/TfdA family dioxygenase</fullName>
    </submittedName>
</protein>
<reference evidence="5" key="2">
    <citation type="submission" date="2023-06" db="EMBL/GenBank/DDBJ databases">
        <authorList>
            <person name="Lucena T."/>
            <person name="Sun Q."/>
        </authorList>
    </citation>
    <scope>NUCLEOTIDE SEQUENCE</scope>
    <source>
        <strain evidence="5">CECT 7703</strain>
    </source>
</reference>
<dbReference type="InterPro" id="IPR003819">
    <property type="entry name" value="TauD/TfdA-like"/>
</dbReference>
<dbReference type="RefSeq" id="WP_290333683.1">
    <property type="nucleotide sequence ID" value="NZ_JAUFPU010000018.1"/>
</dbReference>
<evidence type="ECO:0000313" key="6">
    <source>
        <dbReference type="Proteomes" id="UP001180081"/>
    </source>
</evidence>
<evidence type="ECO:0000256" key="3">
    <source>
        <dbReference type="ARBA" id="ARBA00023194"/>
    </source>
</evidence>
<gene>
    <name evidence="5" type="ORF">QWZ03_16290</name>
</gene>
<name>A0ABT8B8G5_9NEIS</name>
<dbReference type="InterPro" id="IPR050411">
    <property type="entry name" value="AlphaKG_dependent_hydroxylases"/>
</dbReference>
<dbReference type="Proteomes" id="UP001180081">
    <property type="component" value="Unassembled WGS sequence"/>
</dbReference>
<evidence type="ECO:0000313" key="5">
    <source>
        <dbReference type="EMBL" id="MDN3578329.1"/>
    </source>
</evidence>
<evidence type="ECO:0000259" key="4">
    <source>
        <dbReference type="Pfam" id="PF02668"/>
    </source>
</evidence>
<dbReference type="PANTHER" id="PTHR10696">
    <property type="entry name" value="GAMMA-BUTYROBETAINE HYDROXYLASE-RELATED"/>
    <property type="match status" value="1"/>
</dbReference>
<keyword evidence="6" id="KW-1185">Reference proteome</keyword>
<keyword evidence="3" id="KW-0045">Antibiotic biosynthesis</keyword>
<comment type="cofactor">
    <cofactor evidence="1">
        <name>Fe(2+)</name>
        <dbReference type="ChEBI" id="CHEBI:29033"/>
    </cofactor>
</comment>
<evidence type="ECO:0000256" key="1">
    <source>
        <dbReference type="ARBA" id="ARBA00001954"/>
    </source>
</evidence>
<proteinExistence type="predicted"/>
<dbReference type="SUPFAM" id="SSF51197">
    <property type="entry name" value="Clavaminate synthase-like"/>
    <property type="match status" value="1"/>
</dbReference>
<reference evidence="5" key="1">
    <citation type="journal article" date="2014" name="Int. J. Syst. Evol. Microbiol.">
        <title>Complete genome of a new Firmicutes species belonging to the dominant human colonic microbiota ('Ruminococcus bicirculans') reveals two chromosomes and a selective capacity to utilize plant glucans.</title>
        <authorList>
            <consortium name="NISC Comparative Sequencing Program"/>
            <person name="Wegmann U."/>
            <person name="Louis P."/>
            <person name="Goesmann A."/>
            <person name="Henrissat B."/>
            <person name="Duncan S.H."/>
            <person name="Flint H.J."/>
        </authorList>
    </citation>
    <scope>NUCLEOTIDE SEQUENCE</scope>
    <source>
        <strain evidence="5">CECT 7703</strain>
    </source>
</reference>
<dbReference type="Gene3D" id="3.60.130.10">
    <property type="entry name" value="Clavaminate synthase-like"/>
    <property type="match status" value="1"/>
</dbReference>
<dbReference type="EMBL" id="JAUFPU010000018">
    <property type="protein sequence ID" value="MDN3578329.1"/>
    <property type="molecule type" value="Genomic_DNA"/>
</dbReference>
<dbReference type="PANTHER" id="PTHR10696:SF56">
    <property type="entry name" value="TAUD_TFDA-LIKE DOMAIN-CONTAINING PROTEIN"/>
    <property type="match status" value="1"/>
</dbReference>
<feature type="domain" description="TauD/TfdA-like" evidence="4">
    <location>
        <begin position="25"/>
        <end position="311"/>
    </location>
</feature>
<keyword evidence="5" id="KW-0223">Dioxygenase</keyword>
<accession>A0ABT8B8G5</accession>
<evidence type="ECO:0000256" key="2">
    <source>
        <dbReference type="ARBA" id="ARBA00023002"/>
    </source>
</evidence>
<dbReference type="GO" id="GO:0051213">
    <property type="term" value="F:dioxygenase activity"/>
    <property type="evidence" value="ECO:0007669"/>
    <property type="project" value="UniProtKB-KW"/>
</dbReference>
<comment type="caution">
    <text evidence="5">The sequence shown here is derived from an EMBL/GenBank/DDBJ whole genome shotgun (WGS) entry which is preliminary data.</text>
</comment>
<dbReference type="InterPro" id="IPR042098">
    <property type="entry name" value="TauD-like_sf"/>
</dbReference>
<dbReference type="Pfam" id="PF02668">
    <property type="entry name" value="TauD"/>
    <property type="match status" value="1"/>
</dbReference>
<sequence>MKTTPYCTPERLLEITYPVVLEGQKLGDWISHHRTAINTRLEREGVVLMRGLNVISSGQFATIASGLFGGELLSYSNRSTPRTELRGNVYTSTEYPKEESIPQHNENAYSHEWPMKIAFLCLVAAEQGGATPVADSRVVYQRMPADIREKFVRKGVKYVRNYSSVGLPWQEVFQADTREEVNAYCERNGIRYEWLDDDQLRTEQVCPGVAVHPHTGDKVWFNQAHLFHVSNHTEENRQALLQTFGEARLPRHAYYGDGEPLEEDVLEAIRTVYEEEKLSFAWQGGDLMLLDNMLYSHGRDPYDGARKVLVAMADARTWND</sequence>
<keyword evidence="2" id="KW-0560">Oxidoreductase</keyword>
<organism evidence="5 6">
    <name type="scientific">Chitinimonas viridis</name>
    <dbReference type="NCBI Taxonomy" id="664880"/>
    <lineage>
        <taxon>Bacteria</taxon>
        <taxon>Pseudomonadati</taxon>
        <taxon>Pseudomonadota</taxon>
        <taxon>Betaproteobacteria</taxon>
        <taxon>Neisseriales</taxon>
        <taxon>Chitinibacteraceae</taxon>
        <taxon>Chitinimonas</taxon>
    </lineage>
</organism>